<feature type="transmembrane region" description="Helical" evidence="1">
    <location>
        <begin position="44"/>
        <end position="63"/>
    </location>
</feature>
<keyword evidence="1" id="KW-0812">Transmembrane</keyword>
<keyword evidence="1" id="KW-1133">Transmembrane helix</keyword>
<evidence type="ECO:0008006" key="4">
    <source>
        <dbReference type="Google" id="ProtNLM"/>
    </source>
</evidence>
<evidence type="ECO:0000313" key="3">
    <source>
        <dbReference type="Proteomes" id="UP001180825"/>
    </source>
</evidence>
<feature type="transmembrane region" description="Helical" evidence="1">
    <location>
        <begin position="83"/>
        <end position="102"/>
    </location>
</feature>
<dbReference type="EMBL" id="JAVDXV010000001">
    <property type="protein sequence ID" value="MDR7331308.1"/>
    <property type="molecule type" value="Genomic_DNA"/>
</dbReference>
<keyword evidence="1" id="KW-0472">Membrane</keyword>
<name>A0ABU2A5H7_9BURK</name>
<organism evidence="2 3">
    <name type="scientific">Roseateles asaccharophilus</name>
    <dbReference type="NCBI Taxonomy" id="582607"/>
    <lineage>
        <taxon>Bacteria</taxon>
        <taxon>Pseudomonadati</taxon>
        <taxon>Pseudomonadota</taxon>
        <taxon>Betaproteobacteria</taxon>
        <taxon>Burkholderiales</taxon>
        <taxon>Sphaerotilaceae</taxon>
        <taxon>Roseateles</taxon>
    </lineage>
</organism>
<proteinExistence type="predicted"/>
<protein>
    <recommendedName>
        <fullName evidence="4">Transmembrane protein</fullName>
    </recommendedName>
</protein>
<dbReference type="Proteomes" id="UP001180825">
    <property type="component" value="Unassembled WGS sequence"/>
</dbReference>
<comment type="caution">
    <text evidence="2">The sequence shown here is derived from an EMBL/GenBank/DDBJ whole genome shotgun (WGS) entry which is preliminary data.</text>
</comment>
<dbReference type="RefSeq" id="WP_310324273.1">
    <property type="nucleotide sequence ID" value="NZ_JAVDXV010000001.1"/>
</dbReference>
<sequence>MNTTTTSSLNGQETLDLAYDQLEAALPKRAARALAWLRRPEARWVRIPAGLLCIAAAFFWFMPIIGIEWAPVGLLLLAQDIPFLRRPVGLLILALLAAWRHLRHWWRRRRAR</sequence>
<accession>A0ABU2A5H7</accession>
<reference evidence="2 3" key="1">
    <citation type="submission" date="2023-07" db="EMBL/GenBank/DDBJ databases">
        <title>Sorghum-associated microbial communities from plants grown in Nebraska, USA.</title>
        <authorList>
            <person name="Schachtman D."/>
        </authorList>
    </citation>
    <scope>NUCLEOTIDE SEQUENCE [LARGE SCALE GENOMIC DNA]</scope>
    <source>
        <strain evidence="2 3">BE316</strain>
    </source>
</reference>
<evidence type="ECO:0000256" key="1">
    <source>
        <dbReference type="SAM" id="Phobius"/>
    </source>
</evidence>
<evidence type="ECO:0000313" key="2">
    <source>
        <dbReference type="EMBL" id="MDR7331308.1"/>
    </source>
</evidence>
<gene>
    <name evidence="2" type="ORF">J2X21_000420</name>
</gene>
<keyword evidence="3" id="KW-1185">Reference proteome</keyword>